<dbReference type="Proteomes" id="UP001642540">
    <property type="component" value="Unassembled WGS sequence"/>
</dbReference>
<feature type="region of interest" description="Disordered" evidence="1">
    <location>
        <begin position="1"/>
        <end position="127"/>
    </location>
</feature>
<keyword evidence="3" id="KW-1185">Reference proteome</keyword>
<proteinExistence type="predicted"/>
<sequence length="237" mass="27515">MPESRYNEMIAELVYHRSSQHTDQQQRSGPIPQLNDHNNMPTPPVIHQRGGPHPPANPDTDNNWREDNHQPDAPPPRPDSRESHRTRQEQRRHTNQNGSQRRLRQSRHYTRTDHKRRHISLQPPTLDIPLFPASGQPLPYFQTPLPYQQFPHYFQQPTQINQGGQLGSSWNPGGPLPTNPDFLPPYYVPQGDPQARNHFAAAFGSHISDADESEEFQDEQQPLRTQYAQQRFHPRNP</sequence>
<gene>
    <name evidence="2" type="ORF">ODALV1_LOCUS26277</name>
</gene>
<comment type="caution">
    <text evidence="2">The sequence shown here is derived from an EMBL/GenBank/DDBJ whole genome shotgun (WGS) entry which is preliminary data.</text>
</comment>
<feature type="compositionally biased region" description="Basic residues" evidence="1">
    <location>
        <begin position="101"/>
        <end position="119"/>
    </location>
</feature>
<evidence type="ECO:0000313" key="3">
    <source>
        <dbReference type="Proteomes" id="UP001642540"/>
    </source>
</evidence>
<dbReference type="EMBL" id="CAXLJM020000110">
    <property type="protein sequence ID" value="CAL8136080.1"/>
    <property type="molecule type" value="Genomic_DNA"/>
</dbReference>
<reference evidence="2 3" key="1">
    <citation type="submission" date="2024-08" db="EMBL/GenBank/DDBJ databases">
        <authorList>
            <person name="Cucini C."/>
            <person name="Frati F."/>
        </authorList>
    </citation>
    <scope>NUCLEOTIDE SEQUENCE [LARGE SCALE GENOMIC DNA]</scope>
</reference>
<protein>
    <submittedName>
        <fullName evidence="2">Uncharacterized protein</fullName>
    </submittedName>
</protein>
<feature type="compositionally biased region" description="Polar residues" evidence="1">
    <location>
        <begin position="219"/>
        <end position="229"/>
    </location>
</feature>
<feature type="region of interest" description="Disordered" evidence="1">
    <location>
        <begin position="204"/>
        <end position="237"/>
    </location>
</feature>
<feature type="compositionally biased region" description="Basic and acidic residues" evidence="1">
    <location>
        <begin position="78"/>
        <end position="92"/>
    </location>
</feature>
<evidence type="ECO:0000313" key="2">
    <source>
        <dbReference type="EMBL" id="CAL8136080.1"/>
    </source>
</evidence>
<evidence type="ECO:0000256" key="1">
    <source>
        <dbReference type="SAM" id="MobiDB-lite"/>
    </source>
</evidence>
<accession>A0ABP1RUE2</accession>
<name>A0ABP1RUE2_9HEXA</name>
<organism evidence="2 3">
    <name type="scientific">Orchesella dallaii</name>
    <dbReference type="NCBI Taxonomy" id="48710"/>
    <lineage>
        <taxon>Eukaryota</taxon>
        <taxon>Metazoa</taxon>
        <taxon>Ecdysozoa</taxon>
        <taxon>Arthropoda</taxon>
        <taxon>Hexapoda</taxon>
        <taxon>Collembola</taxon>
        <taxon>Entomobryomorpha</taxon>
        <taxon>Entomobryoidea</taxon>
        <taxon>Orchesellidae</taxon>
        <taxon>Orchesellinae</taxon>
        <taxon>Orchesella</taxon>
    </lineage>
</organism>